<keyword evidence="5 7" id="KW-1133">Transmembrane helix</keyword>
<reference evidence="8" key="1">
    <citation type="submission" date="2023-07" db="EMBL/GenBank/DDBJ databases">
        <title>Genomic Encyclopedia of Type Strains, Phase IV (KMG-IV): sequencing the most valuable type-strain genomes for metagenomic binning, comparative biology and taxonomic classification.</title>
        <authorList>
            <person name="Goeker M."/>
        </authorList>
    </citation>
    <scope>NUCLEOTIDE SEQUENCE [LARGE SCALE GENOMIC DNA]</scope>
    <source>
        <strain evidence="8">JSM 076093</strain>
    </source>
</reference>
<feature type="transmembrane region" description="Helical" evidence="7">
    <location>
        <begin position="224"/>
        <end position="247"/>
    </location>
</feature>
<feature type="transmembrane region" description="Helical" evidence="7">
    <location>
        <begin position="287"/>
        <end position="305"/>
    </location>
</feature>
<dbReference type="InterPro" id="IPR011701">
    <property type="entry name" value="MFS"/>
</dbReference>
<name>A0ABU0K8R0_9BACL</name>
<evidence type="ECO:0000256" key="6">
    <source>
        <dbReference type="ARBA" id="ARBA00023136"/>
    </source>
</evidence>
<evidence type="ECO:0000313" key="9">
    <source>
        <dbReference type="Proteomes" id="UP001226720"/>
    </source>
</evidence>
<feature type="transmembrane region" description="Helical" evidence="7">
    <location>
        <begin position="352"/>
        <end position="371"/>
    </location>
</feature>
<gene>
    <name evidence="8" type="ORF">QO000_003481</name>
</gene>
<evidence type="ECO:0000256" key="4">
    <source>
        <dbReference type="ARBA" id="ARBA00022692"/>
    </source>
</evidence>
<keyword evidence="6 7" id="KW-0472">Membrane</keyword>
<dbReference type="CDD" id="cd06173">
    <property type="entry name" value="MFS_MefA_like"/>
    <property type="match status" value="1"/>
</dbReference>
<sequence>MYRELFTNSTIRYYLIGGGISKLGDVLSAMAFLFLAYELTGSKTLTTGMAIAETVPYLLFGLLGGVVADWVKKKRLLILLDLIRVPLVASIVIFYYANQLGFVHLLIVSFLIQTIGCFFNPTHRAVLPLITNEDNRTVVNSLNDTLQRGVTVVSPFISVWLLTSYGAIHFFTVDALTYMISALCFLKVHVKDSKYAGKRSFTAVWLSIVSFSKWASENITIRNLFLFTFYMVFLNTWVWEVGLLLALSEITTKSEEMYSFIQGLFGAVVIGTNLVIPLVMKRMNLSSYMIGSFIWGGGVLYYGLWYELEHFFIGAVFVAIGIPIAGLARVYLLQTIVPNDQLGRGFSTNAVLLYLANTLSLALFGLLSSFITIQTLMIVSGISMTTVSAGYLVMMNTNLRRRLTVQFFK</sequence>
<comment type="caution">
    <text evidence="8">The sequence shown here is derived from an EMBL/GenBank/DDBJ whole genome shotgun (WGS) entry which is preliminary data.</text>
</comment>
<evidence type="ECO:0000256" key="7">
    <source>
        <dbReference type="SAM" id="Phobius"/>
    </source>
</evidence>
<evidence type="ECO:0000256" key="2">
    <source>
        <dbReference type="ARBA" id="ARBA00022448"/>
    </source>
</evidence>
<keyword evidence="4 7" id="KW-0812">Transmembrane</keyword>
<organism evidence="8 9">
    <name type="scientific">Guptibacillus hwajinpoensis</name>
    <dbReference type="NCBI Taxonomy" id="208199"/>
    <lineage>
        <taxon>Bacteria</taxon>
        <taxon>Bacillati</taxon>
        <taxon>Bacillota</taxon>
        <taxon>Bacilli</taxon>
        <taxon>Bacillales</taxon>
        <taxon>Guptibacillaceae</taxon>
        <taxon>Guptibacillus</taxon>
    </lineage>
</organism>
<keyword evidence="2" id="KW-0813">Transport</keyword>
<dbReference type="Pfam" id="PF07690">
    <property type="entry name" value="MFS_1"/>
    <property type="match status" value="1"/>
</dbReference>
<dbReference type="RefSeq" id="WP_301551552.1">
    <property type="nucleotide sequence ID" value="NZ_JAQRMZ010000004.1"/>
</dbReference>
<feature type="transmembrane region" description="Helical" evidence="7">
    <location>
        <begin position="12"/>
        <end position="37"/>
    </location>
</feature>
<dbReference type="PANTHER" id="PTHR43266">
    <property type="entry name" value="MACROLIDE-EFFLUX PROTEIN"/>
    <property type="match status" value="1"/>
</dbReference>
<comment type="subcellular location">
    <subcellularLocation>
        <location evidence="1">Cell membrane</location>
        <topology evidence="1">Multi-pass membrane protein</topology>
    </subcellularLocation>
</comment>
<feature type="transmembrane region" description="Helical" evidence="7">
    <location>
        <begin position="49"/>
        <end position="71"/>
    </location>
</feature>
<feature type="transmembrane region" description="Helical" evidence="7">
    <location>
        <begin position="78"/>
        <end position="96"/>
    </location>
</feature>
<dbReference type="EMBL" id="JAUSWM010000008">
    <property type="protein sequence ID" value="MDQ0484497.1"/>
    <property type="molecule type" value="Genomic_DNA"/>
</dbReference>
<keyword evidence="3" id="KW-1003">Cell membrane</keyword>
<dbReference type="Proteomes" id="UP001226720">
    <property type="component" value="Unassembled WGS sequence"/>
</dbReference>
<keyword evidence="9" id="KW-1185">Reference proteome</keyword>
<proteinExistence type="predicted"/>
<dbReference type="InterPro" id="IPR036259">
    <property type="entry name" value="MFS_trans_sf"/>
</dbReference>
<feature type="transmembrane region" description="Helical" evidence="7">
    <location>
        <begin position="377"/>
        <end position="394"/>
    </location>
</feature>
<feature type="transmembrane region" description="Helical" evidence="7">
    <location>
        <begin position="311"/>
        <end position="332"/>
    </location>
</feature>
<feature type="transmembrane region" description="Helical" evidence="7">
    <location>
        <begin position="168"/>
        <end position="190"/>
    </location>
</feature>
<dbReference type="PANTHER" id="PTHR43266:SF2">
    <property type="entry name" value="MAJOR FACILITATOR SUPERFAMILY (MFS) PROFILE DOMAIN-CONTAINING PROTEIN"/>
    <property type="match status" value="1"/>
</dbReference>
<dbReference type="SUPFAM" id="SSF103473">
    <property type="entry name" value="MFS general substrate transporter"/>
    <property type="match status" value="1"/>
</dbReference>
<dbReference type="GeneID" id="301327074"/>
<evidence type="ECO:0000313" key="8">
    <source>
        <dbReference type="EMBL" id="MDQ0484497.1"/>
    </source>
</evidence>
<evidence type="ECO:0000256" key="5">
    <source>
        <dbReference type="ARBA" id="ARBA00022989"/>
    </source>
</evidence>
<evidence type="ECO:0000256" key="3">
    <source>
        <dbReference type="ARBA" id="ARBA00022475"/>
    </source>
</evidence>
<feature type="transmembrane region" description="Helical" evidence="7">
    <location>
        <begin position="259"/>
        <end position="280"/>
    </location>
</feature>
<protein>
    <recommendedName>
        <fullName evidence="10">MFS transporter</fullName>
    </recommendedName>
</protein>
<evidence type="ECO:0008006" key="10">
    <source>
        <dbReference type="Google" id="ProtNLM"/>
    </source>
</evidence>
<accession>A0ABU0K8R0</accession>
<dbReference type="Gene3D" id="1.20.1250.20">
    <property type="entry name" value="MFS general substrate transporter like domains"/>
    <property type="match status" value="1"/>
</dbReference>
<evidence type="ECO:0000256" key="1">
    <source>
        <dbReference type="ARBA" id="ARBA00004651"/>
    </source>
</evidence>